<keyword evidence="8" id="KW-1185">Reference proteome</keyword>
<reference evidence="7" key="1">
    <citation type="submission" date="2020-10" db="EMBL/GenBank/DDBJ databases">
        <authorList>
            <person name="Kikuchi T."/>
        </authorList>
    </citation>
    <scope>NUCLEOTIDE SEQUENCE</scope>
    <source>
        <strain evidence="7">NKZ352</strain>
    </source>
</reference>
<dbReference type="Pfam" id="PF04752">
    <property type="entry name" value="ChaC"/>
    <property type="match status" value="1"/>
</dbReference>
<sequence length="195" mass="21961">MFNNYPNKFRGSLTGTVRNFARRFWQKSPDHRGTPESPGRTVTLVPEKDAVVWGIAFKVPEEHVVATKAYLDHREKAGYENVSVMFQPDDPNIEPFNVEVYMSIDATSEHHAGPANIDEIANIVIRSHGPSGPNIEYVLRVALILREKGSHVPDEHVFALEKRVLELSKENKLGVEILRKLGYSEMGDLAEAVEK</sequence>
<dbReference type="PANTHER" id="PTHR12192:SF2">
    <property type="entry name" value="GLUTATHIONE-SPECIFIC GAMMA-GLUTAMYLCYCLOTRANSFERASE 2"/>
    <property type="match status" value="1"/>
</dbReference>
<dbReference type="GO" id="GO:0061928">
    <property type="term" value="F:glutathione specific gamma-glutamylcyclotransferase activity"/>
    <property type="evidence" value="ECO:0007669"/>
    <property type="project" value="UniProtKB-EC"/>
</dbReference>
<dbReference type="GO" id="GO:0006751">
    <property type="term" value="P:glutathione catabolic process"/>
    <property type="evidence" value="ECO:0007669"/>
    <property type="project" value="InterPro"/>
</dbReference>
<keyword evidence="3" id="KW-0456">Lyase</keyword>
<evidence type="ECO:0000313" key="7">
    <source>
        <dbReference type="EMBL" id="CAD6186741.1"/>
    </source>
</evidence>
<evidence type="ECO:0000313" key="8">
    <source>
        <dbReference type="Proteomes" id="UP000835052"/>
    </source>
</evidence>
<evidence type="ECO:0000256" key="2">
    <source>
        <dbReference type="ARBA" id="ARBA00012344"/>
    </source>
</evidence>
<evidence type="ECO:0000256" key="4">
    <source>
        <dbReference type="ARBA" id="ARBA00043195"/>
    </source>
</evidence>
<dbReference type="Gene3D" id="3.10.490.10">
    <property type="entry name" value="Gamma-glutamyl cyclotransferase-like"/>
    <property type="match status" value="1"/>
</dbReference>
<name>A0A8S1GUX1_9PELO</name>
<evidence type="ECO:0000256" key="5">
    <source>
        <dbReference type="ARBA" id="ARBA00045227"/>
    </source>
</evidence>
<dbReference type="GO" id="GO:0005737">
    <property type="term" value="C:cytoplasm"/>
    <property type="evidence" value="ECO:0007669"/>
    <property type="project" value="TreeGrafter"/>
</dbReference>
<organism evidence="7 8">
    <name type="scientific">Caenorhabditis auriculariae</name>
    <dbReference type="NCBI Taxonomy" id="2777116"/>
    <lineage>
        <taxon>Eukaryota</taxon>
        <taxon>Metazoa</taxon>
        <taxon>Ecdysozoa</taxon>
        <taxon>Nematoda</taxon>
        <taxon>Chromadorea</taxon>
        <taxon>Rhabditida</taxon>
        <taxon>Rhabditina</taxon>
        <taxon>Rhabditomorpha</taxon>
        <taxon>Rhabditoidea</taxon>
        <taxon>Rhabditidae</taxon>
        <taxon>Peloderinae</taxon>
        <taxon>Caenorhabditis</taxon>
    </lineage>
</organism>
<comment type="caution">
    <text evidence="7">The sequence shown here is derived from an EMBL/GenBank/DDBJ whole genome shotgun (WGS) entry which is preliminary data.</text>
</comment>
<evidence type="ECO:0000256" key="6">
    <source>
        <dbReference type="ARBA" id="ARBA00048073"/>
    </source>
</evidence>
<dbReference type="OrthoDB" id="1933483at2759"/>
<dbReference type="EC" id="4.3.2.7" evidence="2"/>
<dbReference type="InterPro" id="IPR013024">
    <property type="entry name" value="GGCT-like"/>
</dbReference>
<comment type="similarity">
    <text evidence="1">Belongs to the gamma-glutamylcyclotransferase family. ChaC subfamily.</text>
</comment>
<dbReference type="PANTHER" id="PTHR12192">
    <property type="entry name" value="CATION TRANSPORT PROTEIN CHAC-RELATED"/>
    <property type="match status" value="1"/>
</dbReference>
<dbReference type="AlphaFoldDB" id="A0A8S1GUX1"/>
<dbReference type="CDD" id="cd06661">
    <property type="entry name" value="GGCT_like"/>
    <property type="match status" value="1"/>
</dbReference>
<dbReference type="EMBL" id="CAJGYM010000005">
    <property type="protein sequence ID" value="CAD6186741.1"/>
    <property type="molecule type" value="Genomic_DNA"/>
</dbReference>
<dbReference type="Proteomes" id="UP000835052">
    <property type="component" value="Unassembled WGS sequence"/>
</dbReference>
<protein>
    <recommendedName>
        <fullName evidence="2">glutathione-specific gamma-glutamylcyclotransferase</fullName>
        <ecNumber evidence="2">4.3.2.7</ecNumber>
    </recommendedName>
    <alternativeName>
        <fullName evidence="4">Cation transport regulator-like protein 2</fullName>
    </alternativeName>
</protein>
<gene>
    <name evidence="7" type="ORF">CAUJ_LOCUS2660</name>
</gene>
<dbReference type="InterPro" id="IPR006840">
    <property type="entry name" value="ChaC"/>
</dbReference>
<proteinExistence type="inferred from homology"/>
<evidence type="ECO:0000256" key="3">
    <source>
        <dbReference type="ARBA" id="ARBA00023239"/>
    </source>
</evidence>
<accession>A0A8S1GUX1</accession>
<comment type="catalytic activity">
    <reaction evidence="6">
        <text>glutathione = L-cysteinylglycine + 5-oxo-L-proline</text>
        <dbReference type="Rhea" id="RHEA:47724"/>
        <dbReference type="ChEBI" id="CHEBI:57925"/>
        <dbReference type="ChEBI" id="CHEBI:58402"/>
        <dbReference type="ChEBI" id="CHEBI:61694"/>
        <dbReference type="EC" id="4.3.2.7"/>
    </reaction>
</comment>
<comment type="function">
    <text evidence="5">Catalyzes the cleavage of glutathione into 5-oxo-L-proline and a Cys-Gly dipeptide. Acts specifically on glutathione, but not on other gamma-glutamyl peptides.</text>
</comment>
<evidence type="ECO:0000256" key="1">
    <source>
        <dbReference type="ARBA" id="ARBA00009662"/>
    </source>
</evidence>